<feature type="domain" description="Phosphoesterase HXTX" evidence="2">
    <location>
        <begin position="14"/>
        <end position="80"/>
    </location>
</feature>
<sequence length="100" mass="11022">MRLFIAINFNTVTRSRLLALRDELCSRSEFGNFSAPENLHLTLAFLGECDAKQTAAAKAAMDTINFEPFPISIECVGRFRRGGGDIWWAGVCEGGPLLNL</sequence>
<dbReference type="STRING" id="1121421.SAMN02745123_03836"/>
<evidence type="ECO:0000313" key="4">
    <source>
        <dbReference type="Proteomes" id="UP000183997"/>
    </source>
</evidence>
<proteinExistence type="predicted"/>
<evidence type="ECO:0000259" key="2">
    <source>
        <dbReference type="Pfam" id="PF02834"/>
    </source>
</evidence>
<reference evidence="4" key="1">
    <citation type="submission" date="2016-11" db="EMBL/GenBank/DDBJ databases">
        <authorList>
            <person name="Varghese N."/>
            <person name="Submissions S."/>
        </authorList>
    </citation>
    <scope>NUCLEOTIDE SEQUENCE [LARGE SCALE GENOMIC DNA]</scope>
    <source>
        <strain evidence="4">DSM 10349</strain>
    </source>
</reference>
<protein>
    <submittedName>
        <fullName evidence="3">2'-5' RNA ligase</fullName>
    </submittedName>
</protein>
<dbReference type="NCBIfam" id="TIGR02258">
    <property type="entry name" value="2_5_ligase"/>
    <property type="match status" value="1"/>
</dbReference>
<gene>
    <name evidence="3" type="ORF">SAMN02745123_03836</name>
</gene>
<dbReference type="OrthoDB" id="9789350at2"/>
<keyword evidence="1" id="KW-0378">Hydrolase</keyword>
<accession>A0A1M6WZH8</accession>
<dbReference type="PANTHER" id="PTHR35561">
    <property type="entry name" value="RNA 2',3'-CYCLIC PHOSPHODIESTERASE"/>
    <property type="match status" value="1"/>
</dbReference>
<dbReference type="GO" id="GO:0016874">
    <property type="term" value="F:ligase activity"/>
    <property type="evidence" value="ECO:0007669"/>
    <property type="project" value="UniProtKB-KW"/>
</dbReference>
<dbReference type="Proteomes" id="UP000183997">
    <property type="component" value="Unassembled WGS sequence"/>
</dbReference>
<dbReference type="RefSeq" id="WP_084082513.1">
    <property type="nucleotide sequence ID" value="NZ_FRAR01000036.1"/>
</dbReference>
<organism evidence="3 4">
    <name type="scientific">Desulforamulus aeronauticus DSM 10349</name>
    <dbReference type="NCBI Taxonomy" id="1121421"/>
    <lineage>
        <taxon>Bacteria</taxon>
        <taxon>Bacillati</taxon>
        <taxon>Bacillota</taxon>
        <taxon>Clostridia</taxon>
        <taxon>Eubacteriales</taxon>
        <taxon>Peptococcaceae</taxon>
        <taxon>Desulforamulus</taxon>
    </lineage>
</organism>
<dbReference type="InterPro" id="IPR009097">
    <property type="entry name" value="Cyclic_Pdiesterase"/>
</dbReference>
<dbReference type="SUPFAM" id="SSF55144">
    <property type="entry name" value="LigT-like"/>
    <property type="match status" value="1"/>
</dbReference>
<keyword evidence="4" id="KW-1185">Reference proteome</keyword>
<dbReference type="EMBL" id="FRAR01000036">
    <property type="protein sequence ID" value="SHK99073.1"/>
    <property type="molecule type" value="Genomic_DNA"/>
</dbReference>
<dbReference type="PANTHER" id="PTHR35561:SF1">
    <property type="entry name" value="RNA 2',3'-CYCLIC PHOSPHODIESTERASE"/>
    <property type="match status" value="1"/>
</dbReference>
<dbReference type="InterPro" id="IPR014051">
    <property type="entry name" value="Phosphoesterase_HXTX"/>
</dbReference>
<evidence type="ECO:0000313" key="3">
    <source>
        <dbReference type="EMBL" id="SHK99073.1"/>
    </source>
</evidence>
<dbReference type="GO" id="GO:0004113">
    <property type="term" value="F:2',3'-cyclic-nucleotide 3'-phosphodiesterase activity"/>
    <property type="evidence" value="ECO:0007669"/>
    <property type="project" value="InterPro"/>
</dbReference>
<dbReference type="InterPro" id="IPR004175">
    <property type="entry name" value="RNA_CPDase"/>
</dbReference>
<name>A0A1M6WZH8_9FIRM</name>
<dbReference type="GO" id="GO:0008664">
    <property type="term" value="F:RNA 2',3'-cyclic 3'-phosphodiesterase activity"/>
    <property type="evidence" value="ECO:0007669"/>
    <property type="project" value="InterPro"/>
</dbReference>
<keyword evidence="3" id="KW-0436">Ligase</keyword>
<evidence type="ECO:0000256" key="1">
    <source>
        <dbReference type="ARBA" id="ARBA00022801"/>
    </source>
</evidence>
<dbReference type="Gene3D" id="3.90.1140.10">
    <property type="entry name" value="Cyclic phosphodiesterase"/>
    <property type="match status" value="1"/>
</dbReference>
<dbReference type="Pfam" id="PF02834">
    <property type="entry name" value="LigT_PEase"/>
    <property type="match status" value="1"/>
</dbReference>
<dbReference type="AlphaFoldDB" id="A0A1M6WZH8"/>